<dbReference type="GO" id="GO:0003865">
    <property type="term" value="F:3-oxo-5-alpha-steroid 4-dehydrogenase activity"/>
    <property type="evidence" value="ECO:0007669"/>
    <property type="project" value="UniProtKB-EC"/>
</dbReference>
<proteinExistence type="predicted"/>
<dbReference type="InterPro" id="IPR027477">
    <property type="entry name" value="Succ_DH/fumarate_Rdtase_cat_sf"/>
</dbReference>
<dbReference type="SUPFAM" id="SSF56425">
    <property type="entry name" value="Succinate dehydrogenase/fumarate reductase flavoprotein, catalytic domain"/>
    <property type="match status" value="1"/>
</dbReference>
<evidence type="ECO:0000256" key="3">
    <source>
        <dbReference type="ARBA" id="ARBA00022827"/>
    </source>
</evidence>
<evidence type="ECO:0000259" key="5">
    <source>
        <dbReference type="Pfam" id="PF00890"/>
    </source>
</evidence>
<accession>A0ABM9ACV1</accession>
<evidence type="ECO:0000313" key="6">
    <source>
        <dbReference type="EMBL" id="CAH0990509.1"/>
    </source>
</evidence>
<dbReference type="InterPro" id="IPR003953">
    <property type="entry name" value="FAD-dep_OxRdtase_2_FAD-bd"/>
</dbReference>
<keyword evidence="2" id="KW-0285">Flavoprotein</keyword>
<dbReference type="InterPro" id="IPR036188">
    <property type="entry name" value="FAD/NAD-bd_sf"/>
</dbReference>
<dbReference type="Pfam" id="PF00890">
    <property type="entry name" value="FAD_binding_2"/>
    <property type="match status" value="1"/>
</dbReference>
<dbReference type="Proteomes" id="UP000838100">
    <property type="component" value="Unassembled WGS sequence"/>
</dbReference>
<dbReference type="SUPFAM" id="SSF51905">
    <property type="entry name" value="FAD/NAD(P)-binding domain"/>
    <property type="match status" value="1"/>
</dbReference>
<evidence type="ECO:0000256" key="4">
    <source>
        <dbReference type="ARBA" id="ARBA00023002"/>
    </source>
</evidence>
<keyword evidence="7" id="KW-1185">Reference proteome</keyword>
<evidence type="ECO:0000313" key="7">
    <source>
        <dbReference type="Proteomes" id="UP000838100"/>
    </source>
</evidence>
<dbReference type="Gene3D" id="3.90.700.10">
    <property type="entry name" value="Succinate dehydrogenase/fumarate reductase flavoprotein, catalytic domain"/>
    <property type="match status" value="1"/>
</dbReference>
<dbReference type="InterPro" id="IPR050315">
    <property type="entry name" value="FAD-oxidoreductase_2"/>
</dbReference>
<keyword evidence="3" id="KW-0274">FAD</keyword>
<dbReference type="Gene3D" id="3.50.50.60">
    <property type="entry name" value="FAD/NAD(P)-binding domain"/>
    <property type="match status" value="3"/>
</dbReference>
<feature type="domain" description="FAD-dependent oxidoreductase 2 FAD-binding" evidence="5">
    <location>
        <begin position="32"/>
        <end position="523"/>
    </location>
</feature>
<protein>
    <submittedName>
        <fullName evidence="6">3-oxo-5-alpha-steroid 4-dehydrogenase</fullName>
        <ecNumber evidence="6">1.3.99.5</ecNumber>
    </submittedName>
</protein>
<dbReference type="PANTHER" id="PTHR43400">
    <property type="entry name" value="FUMARATE REDUCTASE"/>
    <property type="match status" value="1"/>
</dbReference>
<name>A0ABM9ACV1_9GAMM</name>
<comment type="caution">
    <text evidence="6">The sequence shown here is derived from an EMBL/GenBank/DDBJ whole genome shotgun (WGS) entry which is preliminary data.</text>
</comment>
<organism evidence="6 7">
    <name type="scientific">Sinobacterium norvegicum</name>
    <dbReference type="NCBI Taxonomy" id="1641715"/>
    <lineage>
        <taxon>Bacteria</taxon>
        <taxon>Pseudomonadati</taxon>
        <taxon>Pseudomonadota</taxon>
        <taxon>Gammaproteobacteria</taxon>
        <taxon>Cellvibrionales</taxon>
        <taxon>Spongiibacteraceae</taxon>
        <taxon>Sinobacterium</taxon>
    </lineage>
</organism>
<evidence type="ECO:0000256" key="2">
    <source>
        <dbReference type="ARBA" id="ARBA00022630"/>
    </source>
</evidence>
<dbReference type="PRINTS" id="PR00411">
    <property type="entry name" value="PNDRDTASEI"/>
</dbReference>
<evidence type="ECO:0000256" key="1">
    <source>
        <dbReference type="ARBA" id="ARBA00001974"/>
    </source>
</evidence>
<dbReference type="EC" id="1.3.99.5" evidence="6"/>
<sequence>MPSPNDKNWFSHVAEPLIVDNVDDCVWDRSADVVIVGFGGAGASAAIEAVEQGADVIAIDRFKGGGATQISGGIFYCGGGSEFQQQANFEDSAEEMFKYLQMEVQGVVSDKTLQRFCETSLDNLSWLQGNGVKFEGSMSPVKTSYPTDKYYLYYSGNEVVAEYKEKAKPAPRGHRALGKGLSGAAFYDPLNQSALNKGVKPQFHSEVQRLITDDSGGVVGVELLQLPESQQKKHFFWYQLSNNARMWMPPLAVLARKKFLAIEQQCHRNTLRIRAKKGVVISSGGFINNREMVKEYAPKYRKAMALGTAGCNGSGIRLGQSVGGAVDQMDSVSAWRFINPPQAWPQGIVVNGQGQRYVNEQVYGAKLGYHMCEEQEGKAILIINEALRKKTLKQILPPGKIWAFQMLPALLNIFFNAKKADTVAGLAAKCRLPVEQLTATIDRYNQAALGNNVDDFRKSDDFMADMSEGPYYAMDISVDSQVFPCPAITFGGLKVNEDSGAVIGESGNEVVGLYAAGRSAVGVASNLYVSGLSIADCVFSGRRAANTICKK</sequence>
<gene>
    <name evidence="6" type="ORF">SIN8267_00601</name>
</gene>
<comment type="cofactor">
    <cofactor evidence="1">
        <name>FAD</name>
        <dbReference type="ChEBI" id="CHEBI:57692"/>
    </cofactor>
</comment>
<dbReference type="RefSeq" id="WP_237443192.1">
    <property type="nucleotide sequence ID" value="NZ_CAKLPX010000001.1"/>
</dbReference>
<reference evidence="6" key="1">
    <citation type="submission" date="2021-12" db="EMBL/GenBank/DDBJ databases">
        <authorList>
            <person name="Rodrigo-Torres L."/>
            <person name="Arahal R. D."/>
            <person name="Lucena T."/>
        </authorList>
    </citation>
    <scope>NUCLEOTIDE SEQUENCE</scope>
    <source>
        <strain evidence="6">CECT 8267</strain>
    </source>
</reference>
<dbReference type="EMBL" id="CAKLPX010000001">
    <property type="protein sequence ID" value="CAH0990509.1"/>
    <property type="molecule type" value="Genomic_DNA"/>
</dbReference>
<keyword evidence="4 6" id="KW-0560">Oxidoreductase</keyword>
<dbReference type="PANTHER" id="PTHR43400:SF10">
    <property type="entry name" value="3-OXOSTEROID 1-DEHYDROGENASE"/>
    <property type="match status" value="1"/>
</dbReference>
<dbReference type="NCBIfam" id="NF005511">
    <property type="entry name" value="PRK07121.1-4"/>
    <property type="match status" value="1"/>
</dbReference>